<dbReference type="Proteomes" id="UP000266188">
    <property type="component" value="Unassembled WGS sequence"/>
</dbReference>
<dbReference type="GO" id="GO:0003746">
    <property type="term" value="F:translation elongation factor activity"/>
    <property type="evidence" value="ECO:0007669"/>
    <property type="project" value="UniProtKB-KW"/>
</dbReference>
<evidence type="ECO:0000259" key="2">
    <source>
        <dbReference type="Pfam" id="PF00005"/>
    </source>
</evidence>
<dbReference type="AlphaFoldDB" id="A0A3A2Z4U9"/>
<dbReference type="PANTHER" id="PTHR19211:SF5">
    <property type="entry name" value="ELONGATION FACTOR 3A-RELATED"/>
    <property type="match status" value="1"/>
</dbReference>
<dbReference type="GO" id="GO:0005524">
    <property type="term" value="F:ATP binding"/>
    <property type="evidence" value="ECO:0007669"/>
    <property type="project" value="InterPro"/>
</dbReference>
<dbReference type="InterPro" id="IPR027417">
    <property type="entry name" value="P-loop_NTPase"/>
</dbReference>
<comment type="caution">
    <text evidence="3">The sequence shown here is derived from an EMBL/GenBank/DDBJ whole genome shotgun (WGS) entry which is preliminary data.</text>
</comment>
<evidence type="ECO:0000313" key="3">
    <source>
        <dbReference type="EMBL" id="RJE16397.1"/>
    </source>
</evidence>
<dbReference type="Gene3D" id="3.40.50.300">
    <property type="entry name" value="P-loop containing nucleotide triphosphate hydrolases"/>
    <property type="match status" value="1"/>
</dbReference>
<reference evidence="4" key="1">
    <citation type="submission" date="2017-02" db="EMBL/GenBank/DDBJ databases">
        <authorList>
            <person name="Tafer H."/>
            <person name="Lopandic K."/>
        </authorList>
    </citation>
    <scope>NUCLEOTIDE SEQUENCE [LARGE SCALE GENOMIC DNA]</scope>
    <source>
        <strain evidence="4">CBS 366.77</strain>
    </source>
</reference>
<dbReference type="SUPFAM" id="SSF52540">
    <property type="entry name" value="P-loop containing nucleoside triphosphate hydrolases"/>
    <property type="match status" value="1"/>
</dbReference>
<dbReference type="InterPro" id="IPR003439">
    <property type="entry name" value="ABC_transporter-like_ATP-bd"/>
</dbReference>
<accession>A0A3A2Z4U9</accession>
<dbReference type="Pfam" id="PF00005">
    <property type="entry name" value="ABC_tran"/>
    <property type="match status" value="1"/>
</dbReference>
<keyword evidence="1" id="KW-0677">Repeat</keyword>
<protein>
    <submittedName>
        <fullName evidence="3">Elongation factor 3</fullName>
    </submittedName>
</protein>
<proteinExistence type="predicted"/>
<name>A0A3A2Z4U9_9EURO</name>
<dbReference type="GO" id="GO:0016887">
    <property type="term" value="F:ATP hydrolysis activity"/>
    <property type="evidence" value="ECO:0007669"/>
    <property type="project" value="InterPro"/>
</dbReference>
<dbReference type="InterPro" id="IPR050611">
    <property type="entry name" value="ABCF"/>
</dbReference>
<evidence type="ECO:0000313" key="4">
    <source>
        <dbReference type="Proteomes" id="UP000266188"/>
    </source>
</evidence>
<dbReference type="EMBL" id="MVGC01005655">
    <property type="protein sequence ID" value="RJE16397.1"/>
    <property type="molecule type" value="Genomic_DNA"/>
</dbReference>
<organism evidence="3 4">
    <name type="scientific">Aspergillus sclerotialis</name>
    <dbReference type="NCBI Taxonomy" id="2070753"/>
    <lineage>
        <taxon>Eukaryota</taxon>
        <taxon>Fungi</taxon>
        <taxon>Dikarya</taxon>
        <taxon>Ascomycota</taxon>
        <taxon>Pezizomycotina</taxon>
        <taxon>Eurotiomycetes</taxon>
        <taxon>Eurotiomycetidae</taxon>
        <taxon>Eurotiales</taxon>
        <taxon>Aspergillaceae</taxon>
        <taxon>Aspergillus</taxon>
        <taxon>Aspergillus subgen. Polypaecilum</taxon>
    </lineage>
</organism>
<feature type="domain" description="ABC transporter" evidence="2">
    <location>
        <begin position="1"/>
        <end position="26"/>
    </location>
</feature>
<feature type="non-terminal residue" evidence="3">
    <location>
        <position position="1"/>
    </location>
</feature>
<keyword evidence="3" id="KW-0648">Protein biosynthesis</keyword>
<dbReference type="OrthoDB" id="2110130at2759"/>
<dbReference type="STRING" id="2070753.A0A3A2Z4U9"/>
<sequence length="59" mass="6448">RGQRYGLLGPNGSGKSTLMRAINNEQVEGFPKQSEVKTVFVEHDLDAADTELTVTAKRS</sequence>
<evidence type="ECO:0000256" key="1">
    <source>
        <dbReference type="ARBA" id="ARBA00022737"/>
    </source>
</evidence>
<gene>
    <name evidence="3" type="ORF">PHISCL_11266</name>
</gene>
<keyword evidence="3" id="KW-0251">Elongation factor</keyword>
<keyword evidence="4" id="KW-1185">Reference proteome</keyword>
<dbReference type="PANTHER" id="PTHR19211">
    <property type="entry name" value="ATP-BINDING TRANSPORT PROTEIN-RELATED"/>
    <property type="match status" value="1"/>
</dbReference>